<protein>
    <submittedName>
        <fullName evidence="2">Uncharacterized protein</fullName>
    </submittedName>
</protein>
<accession>G0MJR4</accession>
<dbReference type="EMBL" id="GL379797">
    <property type="protein sequence ID" value="EGT32316.1"/>
    <property type="molecule type" value="Genomic_DNA"/>
</dbReference>
<name>G0MJR4_CAEBE</name>
<dbReference type="Proteomes" id="UP000008068">
    <property type="component" value="Unassembled WGS sequence"/>
</dbReference>
<organism evidence="3">
    <name type="scientific">Caenorhabditis brenneri</name>
    <name type="common">Nematode worm</name>
    <dbReference type="NCBI Taxonomy" id="135651"/>
    <lineage>
        <taxon>Eukaryota</taxon>
        <taxon>Metazoa</taxon>
        <taxon>Ecdysozoa</taxon>
        <taxon>Nematoda</taxon>
        <taxon>Chromadorea</taxon>
        <taxon>Rhabditida</taxon>
        <taxon>Rhabditina</taxon>
        <taxon>Rhabditomorpha</taxon>
        <taxon>Rhabditoidea</taxon>
        <taxon>Rhabditidae</taxon>
        <taxon>Peloderinae</taxon>
        <taxon>Caenorhabditis</taxon>
    </lineage>
</organism>
<sequence length="109" mass="12296">MWAAKGARLPPRTKQILTENSSGNVTSTMLGNGENSEQRAQQIVTENFPTTNWSVKYCESLQREVMTTTSDGTVFHKEWDNTLNVMTIGKCARCVESDQPPEYTTLFME</sequence>
<evidence type="ECO:0000313" key="2">
    <source>
        <dbReference type="EMBL" id="EGT32316.1"/>
    </source>
</evidence>
<dbReference type="HOGENOM" id="CLU_2238971_0_0_1"/>
<reference evidence="3" key="1">
    <citation type="submission" date="2011-07" db="EMBL/GenBank/DDBJ databases">
        <authorList>
            <consortium name="Caenorhabditis brenneri Sequencing and Analysis Consortium"/>
            <person name="Wilson R.K."/>
        </authorList>
    </citation>
    <scope>NUCLEOTIDE SEQUENCE [LARGE SCALE GENOMIC DNA]</scope>
    <source>
        <strain evidence="3">PB2801</strain>
    </source>
</reference>
<dbReference type="AlphaFoldDB" id="G0MJR4"/>
<feature type="region of interest" description="Disordered" evidence="1">
    <location>
        <begin position="1"/>
        <end position="36"/>
    </location>
</feature>
<keyword evidence="3" id="KW-1185">Reference proteome</keyword>
<evidence type="ECO:0000256" key="1">
    <source>
        <dbReference type="SAM" id="MobiDB-lite"/>
    </source>
</evidence>
<gene>
    <name evidence="2" type="ORF">CAEBREN_00336</name>
</gene>
<evidence type="ECO:0000313" key="3">
    <source>
        <dbReference type="Proteomes" id="UP000008068"/>
    </source>
</evidence>
<dbReference type="InParanoid" id="G0MJR4"/>
<proteinExistence type="predicted"/>
<feature type="compositionally biased region" description="Polar residues" evidence="1">
    <location>
        <begin position="15"/>
        <end position="36"/>
    </location>
</feature>